<feature type="region of interest" description="Disordered" evidence="16">
    <location>
        <begin position="903"/>
        <end position="932"/>
    </location>
</feature>
<evidence type="ECO:0000256" key="10">
    <source>
        <dbReference type="ARBA" id="ARBA00023170"/>
    </source>
</evidence>
<dbReference type="SUPFAM" id="SSF53850">
    <property type="entry name" value="Periplasmic binding protein-like II"/>
    <property type="match status" value="1"/>
</dbReference>
<dbReference type="InterPro" id="IPR001828">
    <property type="entry name" value="ANF_lig-bd_rcpt"/>
</dbReference>
<protein>
    <recommendedName>
        <fullName evidence="15">Glutamate receptor</fullName>
    </recommendedName>
</protein>
<keyword evidence="10 15" id="KW-0675">Receptor</keyword>
<keyword evidence="7 17" id="KW-1133">Transmembrane helix</keyword>
<evidence type="ECO:0000256" key="16">
    <source>
        <dbReference type="SAM" id="MobiDB-lite"/>
    </source>
</evidence>
<reference evidence="20" key="1">
    <citation type="submission" date="2023-03" db="UniProtKB">
        <authorList>
            <consortium name="EnsemblPlants"/>
        </authorList>
    </citation>
    <scope>IDENTIFICATION</scope>
</reference>
<keyword evidence="13 15" id="KW-0407">Ion channel</keyword>
<evidence type="ECO:0000256" key="4">
    <source>
        <dbReference type="ARBA" id="ARBA00022448"/>
    </source>
</evidence>
<evidence type="ECO:0000256" key="8">
    <source>
        <dbReference type="ARBA" id="ARBA00023065"/>
    </source>
</evidence>
<comment type="function">
    <text evidence="14">Glutamate-gated receptor that probably acts as a non-selective cation channel. May be involved in light-signal transduction and calcium homeostasis via the regulation of calcium influx into cells.</text>
</comment>
<evidence type="ECO:0000256" key="11">
    <source>
        <dbReference type="ARBA" id="ARBA00023180"/>
    </source>
</evidence>
<dbReference type="GO" id="GO:0015276">
    <property type="term" value="F:ligand-gated monoatomic ion channel activity"/>
    <property type="evidence" value="ECO:0007669"/>
    <property type="project" value="InterPro"/>
</dbReference>
<dbReference type="Gene3D" id="1.10.287.70">
    <property type="match status" value="1"/>
</dbReference>
<evidence type="ECO:0000256" key="3">
    <source>
        <dbReference type="ARBA" id="ARBA00011095"/>
    </source>
</evidence>
<evidence type="ECO:0000256" key="7">
    <source>
        <dbReference type="ARBA" id="ARBA00022989"/>
    </source>
</evidence>
<evidence type="ECO:0000256" key="17">
    <source>
        <dbReference type="SAM" id="Phobius"/>
    </source>
</evidence>
<dbReference type="SUPFAM" id="SSF53822">
    <property type="entry name" value="Periplasmic binding protein-like I"/>
    <property type="match status" value="1"/>
</dbReference>
<dbReference type="Pfam" id="PF01094">
    <property type="entry name" value="ANF_receptor"/>
    <property type="match status" value="1"/>
</dbReference>
<dbReference type="Gene3D" id="3.40.50.2300">
    <property type="match status" value="2"/>
</dbReference>
<keyword evidence="4 15" id="KW-0813">Transport</keyword>
<dbReference type="CDD" id="cd19990">
    <property type="entry name" value="PBP1_GABAb_receptor_plant"/>
    <property type="match status" value="1"/>
</dbReference>
<keyword evidence="5 17" id="KW-0812">Transmembrane</keyword>
<name>A0A9I9D5C0_CUCME</name>
<keyword evidence="9 15" id="KW-0472">Membrane</keyword>
<comment type="subcellular location">
    <subcellularLocation>
        <location evidence="1">Membrane</location>
        <topology evidence="1">Multi-pass membrane protein</topology>
    </subcellularLocation>
</comment>
<dbReference type="InterPro" id="IPR028082">
    <property type="entry name" value="Peripla_BP_I"/>
</dbReference>
<evidence type="ECO:0000256" key="15">
    <source>
        <dbReference type="PIRNR" id="PIRNR037090"/>
    </source>
</evidence>
<dbReference type="PANTHER" id="PTHR34836">
    <property type="entry name" value="OS06G0188250 PROTEIN"/>
    <property type="match status" value="1"/>
</dbReference>
<dbReference type="SMART" id="SM00079">
    <property type="entry name" value="PBPe"/>
    <property type="match status" value="1"/>
</dbReference>
<dbReference type="Gene3D" id="3.40.190.10">
    <property type="entry name" value="Periplasmic binding protein-like II"/>
    <property type="match status" value="2"/>
</dbReference>
<dbReference type="Pfam" id="PF00060">
    <property type="entry name" value="Lig_chan"/>
    <property type="match status" value="1"/>
</dbReference>
<keyword evidence="6 18" id="KW-0732">Signal</keyword>
<evidence type="ECO:0000256" key="14">
    <source>
        <dbReference type="ARBA" id="ARBA00049638"/>
    </source>
</evidence>
<dbReference type="AlphaFoldDB" id="A0A9I9D5C0"/>
<feature type="domain" description="Ionotropic glutamate receptor C-terminal" evidence="19">
    <location>
        <begin position="453"/>
        <end position="824"/>
    </location>
</feature>
<comment type="subunit">
    <text evidence="3">May form heteromers.</text>
</comment>
<evidence type="ECO:0000256" key="2">
    <source>
        <dbReference type="ARBA" id="ARBA00008685"/>
    </source>
</evidence>
<dbReference type="InterPro" id="IPR001320">
    <property type="entry name" value="Iontro_rcpt_C"/>
</dbReference>
<evidence type="ECO:0000256" key="12">
    <source>
        <dbReference type="ARBA" id="ARBA00023286"/>
    </source>
</evidence>
<dbReference type="InterPro" id="IPR015683">
    <property type="entry name" value="Ionotropic_Glu_rcpt"/>
</dbReference>
<comment type="function">
    <text evidence="15">Glutamate-gated receptor that probably acts as non-selective cation channel.</text>
</comment>
<evidence type="ECO:0000256" key="13">
    <source>
        <dbReference type="ARBA" id="ARBA00023303"/>
    </source>
</evidence>
<dbReference type="FunFam" id="1.10.287.70:FF:000037">
    <property type="entry name" value="Glutamate receptor"/>
    <property type="match status" value="1"/>
</dbReference>
<dbReference type="GO" id="GO:0016020">
    <property type="term" value="C:membrane"/>
    <property type="evidence" value="ECO:0007669"/>
    <property type="project" value="UniProtKB-SubCell"/>
</dbReference>
<dbReference type="Gramene" id="MELO3C013042.2.1">
    <property type="protein sequence ID" value="MELO3C013042.2.1"/>
    <property type="gene ID" value="MELO3C013042.2"/>
</dbReference>
<evidence type="ECO:0000313" key="20">
    <source>
        <dbReference type="EnsemblPlants" id="MELO3C013042.2.1"/>
    </source>
</evidence>
<dbReference type="InterPro" id="IPR044440">
    <property type="entry name" value="GABAb_receptor_plant_PBP1"/>
</dbReference>
<evidence type="ECO:0000256" key="6">
    <source>
        <dbReference type="ARBA" id="ARBA00022729"/>
    </source>
</evidence>
<keyword evidence="12 15" id="KW-1071">Ligand-gated ion channel</keyword>
<dbReference type="PANTHER" id="PTHR34836:SF1">
    <property type="entry name" value="OS09G0428600 PROTEIN"/>
    <property type="match status" value="1"/>
</dbReference>
<evidence type="ECO:0000256" key="18">
    <source>
        <dbReference type="SAM" id="SignalP"/>
    </source>
</evidence>
<feature type="chain" id="PRO_5039907024" description="Glutamate receptor" evidence="18">
    <location>
        <begin position="23"/>
        <end position="960"/>
    </location>
</feature>
<feature type="compositionally biased region" description="Basic and acidic residues" evidence="16">
    <location>
        <begin position="906"/>
        <end position="920"/>
    </location>
</feature>
<evidence type="ECO:0000259" key="19">
    <source>
        <dbReference type="SMART" id="SM00079"/>
    </source>
</evidence>
<comment type="similarity">
    <text evidence="2 15">Belongs to the glutamate-gated ion channel (TC 1.A.10.1) family.</text>
</comment>
<evidence type="ECO:0000256" key="1">
    <source>
        <dbReference type="ARBA" id="ARBA00004141"/>
    </source>
</evidence>
<evidence type="ECO:0000256" key="9">
    <source>
        <dbReference type="ARBA" id="ARBA00023136"/>
    </source>
</evidence>
<dbReference type="FunFam" id="3.40.50.2300:FF:000188">
    <property type="entry name" value="Glutamate receptor"/>
    <property type="match status" value="1"/>
</dbReference>
<dbReference type="PIRSF" id="PIRSF037090">
    <property type="entry name" value="Iontro_Glu-like_rcpt_pln"/>
    <property type="match status" value="1"/>
</dbReference>
<keyword evidence="11" id="KW-0325">Glycoprotein</keyword>
<accession>A0A9I9D5C0</accession>
<evidence type="ECO:0000256" key="5">
    <source>
        <dbReference type="ARBA" id="ARBA00022692"/>
    </source>
</evidence>
<organism evidence="20">
    <name type="scientific">Cucumis melo</name>
    <name type="common">Muskmelon</name>
    <dbReference type="NCBI Taxonomy" id="3656"/>
    <lineage>
        <taxon>Eukaryota</taxon>
        <taxon>Viridiplantae</taxon>
        <taxon>Streptophyta</taxon>
        <taxon>Embryophyta</taxon>
        <taxon>Tracheophyta</taxon>
        <taxon>Spermatophyta</taxon>
        <taxon>Magnoliopsida</taxon>
        <taxon>eudicotyledons</taxon>
        <taxon>Gunneridae</taxon>
        <taxon>Pentapetalae</taxon>
        <taxon>rosids</taxon>
        <taxon>fabids</taxon>
        <taxon>Cucurbitales</taxon>
        <taxon>Cucurbitaceae</taxon>
        <taxon>Benincaseae</taxon>
        <taxon>Cucumis</taxon>
    </lineage>
</organism>
<sequence>MESRSIFSTFIFFLSLCFGLRAFSEAVTVKVGVVLDSDSSIGKMGFSYMEMALSDFYESHRNYKTRLALFAKNSMEDVIEAAAAAMELISKEEVEAIVGPQNSKQAAFMADLGKKSQVPIISFSATTPSLNPHRNPYFFRATQMDSSQAKPIAAIFEAFDWRQGVLIHSDDEYGEGFLPSMRDALRETSTRVAYETAIPQSASDDRIAKELYKLMTMQTRVFVVHMLPELGSRLFAMAKEIGMMGSGYVWIITDGMSNFLSWIDDSSMVAMSGALGVRTYIPRTEKLEVFQMRWRRKFEKEISELNIFGLRAYDAIVALAKAVESAGTTEFILEKSNVSGKSTDLDNLGVSRNGPRLSEALSKTHFKGLAGDFRMVEGKLKSSTYEIININHEKNITVVGYWTPENGLTQTLDFMKISSNTSVTNLSRIVWPGDGPNSFSFPKGWENPTNEKKLRIGIPVKSGVSKFIREIRDPVTGWTKRTGYSIDIFEAVINTLPYAVFYEYVPFANATGAMAGSYEELVKQVYFGNLNFDSCSCPLTTMPSADEACEAHYVYDAVVGDVSIRESRSLYADFTLPYSESSVSMVVLFRDNKNKKAWLFLKPLTLDLWLTSAFFFAFIGLVVWILEHRINEDFRGPPSHQIGTSFWFSFSTMVYAQREKVESNLARFVVIVWLFVVLILTQSYTASLTSLLTVQKLEPTFADMNQLKEQKLNVGYPHGSFVQALLIAEGFDPSKLVNYNNMAHCGSLFLNGTIAAAFDEIPYLKVLTTTYCTNCTIVGPTIKSNGFGYVFPKGSQLGRDVSKGILDIMESGILQEIEDKWFKGNISSPDPNSLISTTLGLESFWGLFLVTGAVSSFALITALASFLYEHRHVLKLSTVSMWKRFLLLLKIFDEKDMSSPALRKKRQDEIPEVKDVRFEPGHPSPSCDSSYRNGGLSPCNFDDFHGDQNVTPSHHHLSRE</sequence>
<proteinExistence type="inferred from homology"/>
<dbReference type="CDD" id="cd13686">
    <property type="entry name" value="GluR_Plant"/>
    <property type="match status" value="1"/>
</dbReference>
<feature type="transmembrane region" description="Helical" evidence="17">
    <location>
        <begin position="608"/>
        <end position="626"/>
    </location>
</feature>
<feature type="signal peptide" evidence="18">
    <location>
        <begin position="1"/>
        <end position="22"/>
    </location>
</feature>
<dbReference type="EnsemblPlants" id="MELO3C013042.2.1">
    <property type="protein sequence ID" value="MELO3C013042.2.1"/>
    <property type="gene ID" value="MELO3C013042.2"/>
</dbReference>
<feature type="transmembrane region" description="Helical" evidence="17">
    <location>
        <begin position="665"/>
        <end position="684"/>
    </location>
</feature>
<keyword evidence="8 15" id="KW-0406">Ion transport</keyword>
<feature type="transmembrane region" description="Helical" evidence="17">
    <location>
        <begin position="844"/>
        <end position="868"/>
    </location>
</feature>
<dbReference type="InterPro" id="IPR017103">
    <property type="entry name" value="Iontropic_Glu_rcpt_pln"/>
</dbReference>